<gene>
    <name evidence="3" type="ORF">GRJ2_002544900</name>
</gene>
<dbReference type="Proteomes" id="UP001623348">
    <property type="component" value="Unassembled WGS sequence"/>
</dbReference>
<dbReference type="EMBL" id="BAAFJT010000028">
    <property type="protein sequence ID" value="GAB0200794.1"/>
    <property type="molecule type" value="Genomic_DNA"/>
</dbReference>
<proteinExistence type="predicted"/>
<accession>A0ABC9XTD9</accession>
<keyword evidence="2" id="KW-0732">Signal</keyword>
<dbReference type="AlphaFoldDB" id="A0ABC9XTD9"/>
<reference evidence="3 4" key="1">
    <citation type="submission" date="2024-06" db="EMBL/GenBank/DDBJ databases">
        <title>The draft genome of Grus japonensis, version 3.</title>
        <authorList>
            <person name="Nabeshima K."/>
            <person name="Suzuki S."/>
            <person name="Onuma M."/>
        </authorList>
    </citation>
    <scope>NUCLEOTIDE SEQUENCE [LARGE SCALE GENOMIC DNA]</scope>
    <source>
        <strain evidence="3 4">451A</strain>
    </source>
</reference>
<keyword evidence="4" id="KW-1185">Reference proteome</keyword>
<evidence type="ECO:0000313" key="4">
    <source>
        <dbReference type="Proteomes" id="UP001623348"/>
    </source>
</evidence>
<evidence type="ECO:0008006" key="5">
    <source>
        <dbReference type="Google" id="ProtNLM"/>
    </source>
</evidence>
<feature type="region of interest" description="Disordered" evidence="1">
    <location>
        <begin position="17"/>
        <end position="89"/>
    </location>
</feature>
<evidence type="ECO:0000256" key="2">
    <source>
        <dbReference type="SAM" id="SignalP"/>
    </source>
</evidence>
<comment type="caution">
    <text evidence="3">The sequence shown here is derived from an EMBL/GenBank/DDBJ whole genome shotgun (WGS) entry which is preliminary data.</text>
</comment>
<evidence type="ECO:0000313" key="3">
    <source>
        <dbReference type="EMBL" id="GAB0200794.1"/>
    </source>
</evidence>
<evidence type="ECO:0000256" key="1">
    <source>
        <dbReference type="SAM" id="MobiDB-lite"/>
    </source>
</evidence>
<protein>
    <recommendedName>
        <fullName evidence="5">Secreted protein</fullName>
    </recommendedName>
</protein>
<feature type="signal peptide" evidence="2">
    <location>
        <begin position="1"/>
        <end position="22"/>
    </location>
</feature>
<organism evidence="3 4">
    <name type="scientific">Grus japonensis</name>
    <name type="common">Japanese crane</name>
    <name type="synonym">Red-crowned crane</name>
    <dbReference type="NCBI Taxonomy" id="30415"/>
    <lineage>
        <taxon>Eukaryota</taxon>
        <taxon>Metazoa</taxon>
        <taxon>Chordata</taxon>
        <taxon>Craniata</taxon>
        <taxon>Vertebrata</taxon>
        <taxon>Euteleostomi</taxon>
        <taxon>Archelosauria</taxon>
        <taxon>Archosauria</taxon>
        <taxon>Dinosauria</taxon>
        <taxon>Saurischia</taxon>
        <taxon>Theropoda</taxon>
        <taxon>Coelurosauria</taxon>
        <taxon>Aves</taxon>
        <taxon>Neognathae</taxon>
        <taxon>Neoaves</taxon>
        <taxon>Gruiformes</taxon>
        <taxon>Gruidae</taxon>
        <taxon>Grus</taxon>
    </lineage>
</organism>
<name>A0ABC9XTD9_GRUJA</name>
<feature type="compositionally biased region" description="Basic and acidic residues" evidence="1">
    <location>
        <begin position="79"/>
        <end position="89"/>
    </location>
</feature>
<sequence>MLLLSLDGLVLLRVGIPGDSFSETPPAGVGLRAPSSRNGLRPPGLVRWRPRGTRKCGEAAAAGREPEPPPGRRTWCKVKSTDKDPFATP</sequence>
<feature type="chain" id="PRO_5044833575" description="Secreted protein" evidence="2">
    <location>
        <begin position="23"/>
        <end position="89"/>
    </location>
</feature>